<evidence type="ECO:0000313" key="12">
    <source>
        <dbReference type="EMBL" id="GEL58443.1"/>
    </source>
</evidence>
<comment type="subunit">
    <text evidence="10">F-type ATPases have 2 components, CF(1) - the catalytic core - and CF(0) - the membrane proton channel. CF(1) has five subunits: alpha(3), beta(3), gamma(1), delta(1), epsilon(1). CF(0) has three main subunits: a, b and c.</text>
</comment>
<keyword evidence="9 10" id="KW-0066">ATP synthesis</keyword>
<sequence length="297" mass="31929">MASLKELRARIGSIKSTRKITSAMKMVAAAKLRRAQASAEAARPYAASMRRMLAELAGATKGEEGGPLLLAGTGRDQIHLLVPLTSDRGLCGGFNANVHRKTELTIRKLQSEGKTVKLLPVGRRAINYFSREYSDLIVDKVMGFSGKEIPFSVASGLGDKINALLESGEIDVCTLVYNQFRNAMTQVPTCQQLVPLVMDGAVGETPAAPAADAAQYEFEPDEATLLAMLLPKNLQVQIYASLLETAAGENGARMTAMDNATRNAGRSIDSLSKVYNRTRQTNITNELIEIISGAQAV</sequence>
<evidence type="ECO:0000313" key="14">
    <source>
        <dbReference type="Proteomes" id="UP000032671"/>
    </source>
</evidence>
<dbReference type="Proteomes" id="UP000032671">
    <property type="component" value="Unassembled WGS sequence"/>
</dbReference>
<dbReference type="InterPro" id="IPR035968">
    <property type="entry name" value="ATP_synth_F1_ATPase_gsu"/>
</dbReference>
<evidence type="ECO:0000256" key="9">
    <source>
        <dbReference type="ARBA" id="ARBA00023310"/>
    </source>
</evidence>
<evidence type="ECO:0000256" key="10">
    <source>
        <dbReference type="HAMAP-Rule" id="MF_00815"/>
    </source>
</evidence>
<proteinExistence type="inferred from homology"/>
<dbReference type="SUPFAM" id="SSF52943">
    <property type="entry name" value="ATP synthase (F1-ATPase), gamma subunit"/>
    <property type="match status" value="1"/>
</dbReference>
<dbReference type="Gene3D" id="3.40.1380.10">
    <property type="match status" value="1"/>
</dbReference>
<dbReference type="PIRSF" id="PIRSF039089">
    <property type="entry name" value="ATP_synthase_gamma"/>
    <property type="match status" value="1"/>
</dbReference>
<evidence type="ECO:0000256" key="7">
    <source>
        <dbReference type="ARBA" id="ARBA00023136"/>
    </source>
</evidence>
<comment type="similarity">
    <text evidence="3 10">Belongs to the ATPase gamma chain family.</text>
</comment>
<evidence type="ECO:0000256" key="1">
    <source>
        <dbReference type="ARBA" id="ARBA00003456"/>
    </source>
</evidence>
<accession>A0A0D6N6D4</accession>
<dbReference type="PANTHER" id="PTHR11693:SF22">
    <property type="entry name" value="ATP SYNTHASE SUBUNIT GAMMA, MITOCHONDRIAL"/>
    <property type="match status" value="1"/>
</dbReference>
<dbReference type="EMBL" id="JOMQ01000023">
    <property type="protein sequence ID" value="OUJ02788.1"/>
    <property type="molecule type" value="Genomic_DNA"/>
</dbReference>
<dbReference type="Gene3D" id="1.10.287.80">
    <property type="entry name" value="ATP synthase, gamma subunit, helix hairpin domain"/>
    <property type="match status" value="2"/>
</dbReference>
<keyword evidence="8 10" id="KW-0139">CF(1)</keyword>
<dbReference type="GO" id="GO:0045259">
    <property type="term" value="C:proton-transporting ATP synthase complex"/>
    <property type="evidence" value="ECO:0007669"/>
    <property type="project" value="UniProtKB-KW"/>
</dbReference>
<dbReference type="PANTHER" id="PTHR11693">
    <property type="entry name" value="ATP SYNTHASE GAMMA CHAIN"/>
    <property type="match status" value="1"/>
</dbReference>
<dbReference type="STRING" id="1231339.Abci_017_245"/>
<protein>
    <recommendedName>
        <fullName evidence="10">ATP synthase gamma chain</fullName>
    </recommendedName>
    <alternativeName>
        <fullName evidence="10">ATP synthase F1 sector gamma subunit</fullName>
    </alternativeName>
    <alternativeName>
        <fullName evidence="10">F-ATPase gamma subunit</fullName>
    </alternativeName>
</protein>
<keyword evidence="6 10" id="KW-0406">Ion transport</keyword>
<reference evidence="12 16" key="3">
    <citation type="submission" date="2019-07" db="EMBL/GenBank/DDBJ databases">
        <title>Whole genome shotgun sequence of Acetobacter cibinongensis NBRC 16605.</title>
        <authorList>
            <person name="Hosoyama A."/>
            <person name="Uohara A."/>
            <person name="Ohji S."/>
            <person name="Ichikawa N."/>
        </authorList>
    </citation>
    <scope>NUCLEOTIDE SEQUENCE [LARGE SCALE GENOMIC DNA]</scope>
    <source>
        <strain evidence="12 16">NBRC 16605</strain>
    </source>
</reference>
<evidence type="ECO:0000256" key="4">
    <source>
        <dbReference type="ARBA" id="ARBA00022448"/>
    </source>
</evidence>
<dbReference type="NCBIfam" id="NF004146">
    <property type="entry name" value="PRK05621.1-4"/>
    <property type="match status" value="1"/>
</dbReference>
<keyword evidence="4 10" id="KW-0813">Transport</keyword>
<name>A0A1Z5YVJ5_9PROT</name>
<evidence type="ECO:0000256" key="8">
    <source>
        <dbReference type="ARBA" id="ARBA00023196"/>
    </source>
</evidence>
<dbReference type="PRINTS" id="PR00126">
    <property type="entry name" value="ATPASEGAMMA"/>
</dbReference>
<dbReference type="GO" id="GO:0005886">
    <property type="term" value="C:plasma membrane"/>
    <property type="evidence" value="ECO:0007669"/>
    <property type="project" value="UniProtKB-SubCell"/>
</dbReference>
<evidence type="ECO:0000313" key="15">
    <source>
        <dbReference type="Proteomes" id="UP000196086"/>
    </source>
</evidence>
<comment type="caution">
    <text evidence="13">The sequence shown here is derived from an EMBL/GenBank/DDBJ whole genome shotgun (WGS) entry which is preliminary data.</text>
</comment>
<dbReference type="GO" id="GO:0042777">
    <property type="term" value="P:proton motive force-driven plasma membrane ATP synthesis"/>
    <property type="evidence" value="ECO:0007669"/>
    <property type="project" value="UniProtKB-UniRule"/>
</dbReference>
<evidence type="ECO:0000256" key="3">
    <source>
        <dbReference type="ARBA" id="ARBA00007681"/>
    </source>
</evidence>
<dbReference type="RefSeq" id="WP_048839070.1">
    <property type="nucleotide sequence ID" value="NZ_BAMV01000017.1"/>
</dbReference>
<accession>A0A1Z5YVJ5</accession>
<gene>
    <name evidence="10 12" type="primary">atpG</name>
    <name evidence="11" type="ORF">Abci_017_245</name>
    <name evidence="12" type="ORF">ACI01nite_10450</name>
    <name evidence="13" type="ORF">HK14_04680</name>
</gene>
<dbReference type="GO" id="GO:0046933">
    <property type="term" value="F:proton-transporting ATP synthase activity, rotational mechanism"/>
    <property type="evidence" value="ECO:0007669"/>
    <property type="project" value="UniProtKB-UniRule"/>
</dbReference>
<dbReference type="Proteomes" id="UP000321891">
    <property type="component" value="Unassembled WGS sequence"/>
</dbReference>
<dbReference type="InterPro" id="IPR000131">
    <property type="entry name" value="ATP_synth_F1_gsu"/>
</dbReference>
<dbReference type="OrthoDB" id="9812769at2"/>
<comment type="subcellular location">
    <subcellularLocation>
        <location evidence="10">Cell membrane</location>
        <topology evidence="10">Peripheral membrane protein</topology>
    </subcellularLocation>
    <subcellularLocation>
        <location evidence="2">Membrane</location>
        <topology evidence="2">Peripheral membrane protein</topology>
    </subcellularLocation>
</comment>
<reference evidence="11 14" key="1">
    <citation type="submission" date="2012-11" db="EMBL/GenBank/DDBJ databases">
        <title>Whole genome sequence of Acetobacter cibinongensis 4H-1.</title>
        <authorList>
            <person name="Azuma Y."/>
            <person name="Higashiura N."/>
            <person name="Hirakawa H."/>
            <person name="Matsushita K."/>
        </authorList>
    </citation>
    <scope>NUCLEOTIDE SEQUENCE [LARGE SCALE GENOMIC DNA]</scope>
    <source>
        <strain evidence="11 14">4H-1</strain>
    </source>
</reference>
<evidence type="ECO:0000256" key="5">
    <source>
        <dbReference type="ARBA" id="ARBA00022781"/>
    </source>
</evidence>
<keyword evidence="5 10" id="KW-0375">Hydrogen ion transport</keyword>
<dbReference type="HAMAP" id="MF_00815">
    <property type="entry name" value="ATP_synth_gamma_bact"/>
    <property type="match status" value="1"/>
</dbReference>
<comment type="function">
    <text evidence="1 10">Produces ATP from ADP in the presence of a proton gradient across the membrane. The gamma chain is believed to be important in regulating ATPase activity and the flow of protons through the CF(0) complex.</text>
</comment>
<dbReference type="EMBL" id="BAMV01000017">
    <property type="protein sequence ID" value="GAN61061.1"/>
    <property type="molecule type" value="Genomic_DNA"/>
</dbReference>
<evidence type="ECO:0000313" key="11">
    <source>
        <dbReference type="EMBL" id="GAN61061.1"/>
    </source>
</evidence>
<organism evidence="13 15">
    <name type="scientific">Acetobacter cibinongensis</name>
    <dbReference type="NCBI Taxonomy" id="146475"/>
    <lineage>
        <taxon>Bacteria</taxon>
        <taxon>Pseudomonadati</taxon>
        <taxon>Pseudomonadota</taxon>
        <taxon>Alphaproteobacteria</taxon>
        <taxon>Acetobacterales</taxon>
        <taxon>Acetobacteraceae</taxon>
        <taxon>Acetobacter</taxon>
    </lineage>
</organism>
<evidence type="ECO:0000313" key="16">
    <source>
        <dbReference type="Proteomes" id="UP000321891"/>
    </source>
</evidence>
<dbReference type="PROSITE" id="PS00153">
    <property type="entry name" value="ATPASE_GAMMA"/>
    <property type="match status" value="1"/>
</dbReference>
<evidence type="ECO:0000256" key="2">
    <source>
        <dbReference type="ARBA" id="ARBA00004170"/>
    </source>
</evidence>
<dbReference type="GO" id="GO:0005524">
    <property type="term" value="F:ATP binding"/>
    <property type="evidence" value="ECO:0007669"/>
    <property type="project" value="UniProtKB-UniRule"/>
</dbReference>
<dbReference type="CDD" id="cd12151">
    <property type="entry name" value="F1-ATPase_gamma"/>
    <property type="match status" value="1"/>
</dbReference>
<dbReference type="Pfam" id="PF00231">
    <property type="entry name" value="ATP-synt"/>
    <property type="match status" value="1"/>
</dbReference>
<keyword evidence="16" id="KW-1185">Reference proteome</keyword>
<dbReference type="NCBIfam" id="TIGR01146">
    <property type="entry name" value="ATPsyn_F1gamma"/>
    <property type="match status" value="1"/>
</dbReference>
<keyword evidence="7 10" id="KW-0472">Membrane</keyword>
<evidence type="ECO:0000313" key="13">
    <source>
        <dbReference type="EMBL" id="OUJ02788.1"/>
    </source>
</evidence>
<keyword evidence="10" id="KW-1003">Cell membrane</keyword>
<dbReference type="Proteomes" id="UP000196086">
    <property type="component" value="Unassembled WGS sequence"/>
</dbReference>
<dbReference type="EMBL" id="BJVU01000003">
    <property type="protein sequence ID" value="GEL58443.1"/>
    <property type="molecule type" value="Genomic_DNA"/>
</dbReference>
<evidence type="ECO:0000256" key="6">
    <source>
        <dbReference type="ARBA" id="ARBA00023065"/>
    </source>
</evidence>
<dbReference type="InterPro" id="IPR023632">
    <property type="entry name" value="ATP_synth_F1_gsu_CS"/>
</dbReference>
<dbReference type="AlphaFoldDB" id="A0A1Z5YVJ5"/>
<reference evidence="13 15" key="2">
    <citation type="submission" date="2014-06" db="EMBL/GenBank/DDBJ databases">
        <authorList>
            <person name="Ju J."/>
            <person name="Zhang J."/>
        </authorList>
    </citation>
    <scope>NUCLEOTIDE SEQUENCE [LARGE SCALE GENOMIC DNA]</scope>
    <source>
        <strain evidence="13 15">DsW_47</strain>
    </source>
</reference>